<dbReference type="RefSeq" id="WP_377307180.1">
    <property type="nucleotide sequence ID" value="NZ_JBHSBD010000018.1"/>
</dbReference>
<dbReference type="Proteomes" id="UP001595697">
    <property type="component" value="Unassembled WGS sequence"/>
</dbReference>
<proteinExistence type="predicted"/>
<reference evidence="3" key="1">
    <citation type="journal article" date="2019" name="Int. J. Syst. Evol. Microbiol.">
        <title>The Global Catalogue of Microorganisms (GCM) 10K type strain sequencing project: providing services to taxonomists for standard genome sequencing and annotation.</title>
        <authorList>
            <consortium name="The Broad Institute Genomics Platform"/>
            <consortium name="The Broad Institute Genome Sequencing Center for Infectious Disease"/>
            <person name="Wu L."/>
            <person name="Ma J."/>
        </authorList>
    </citation>
    <scope>NUCLEOTIDE SEQUENCE [LARGE SCALE GENOMIC DNA]</scope>
    <source>
        <strain evidence="3">TBRC 5781</strain>
    </source>
</reference>
<dbReference type="Gene3D" id="2.30.38.10">
    <property type="entry name" value="Luciferase, Domain 3"/>
    <property type="match status" value="1"/>
</dbReference>
<evidence type="ECO:0000313" key="2">
    <source>
        <dbReference type="EMBL" id="MFC3967567.1"/>
    </source>
</evidence>
<gene>
    <name evidence="2" type="ORF">ACFOVS_05385</name>
</gene>
<dbReference type="Pfam" id="PF00501">
    <property type="entry name" value="AMP-binding"/>
    <property type="match status" value="1"/>
</dbReference>
<keyword evidence="3" id="KW-1185">Reference proteome</keyword>
<name>A0ABV8E7Y6_9HYPH</name>
<evidence type="ECO:0000313" key="3">
    <source>
        <dbReference type="Proteomes" id="UP001595697"/>
    </source>
</evidence>
<sequence length="243" mass="26945">HVVRMEDDGLAGLVAGQSDAPVTQGERLAPLMPDHLAYVIYTSGSTGRPKGVGNTHANVWRLLTETHHWFGFDERDTWTLFHSYAFDFSVWEFWGALAYGGRLVIVPDEVRHSSEALVDLVVEKGVTVLNQTPTVFYTLCEALESGRRGVDLSRLRTIIFGGEALDPAKLLRWYDLGYDAQLVNMYGITEITVHATHFGYSEEAARACPYGQIGQPIPDLSIYVLSASLQVLPVGVWGELYIS</sequence>
<dbReference type="SUPFAM" id="SSF56801">
    <property type="entry name" value="Acetyl-CoA synthetase-like"/>
    <property type="match status" value="1"/>
</dbReference>
<protein>
    <submittedName>
        <fullName evidence="2">AMP-binding protein</fullName>
    </submittedName>
</protein>
<organism evidence="2 3">
    <name type="scientific">Rhizobium lemnae</name>
    <dbReference type="NCBI Taxonomy" id="1214924"/>
    <lineage>
        <taxon>Bacteria</taxon>
        <taxon>Pseudomonadati</taxon>
        <taxon>Pseudomonadota</taxon>
        <taxon>Alphaproteobacteria</taxon>
        <taxon>Hyphomicrobiales</taxon>
        <taxon>Rhizobiaceae</taxon>
        <taxon>Rhizobium/Agrobacterium group</taxon>
        <taxon>Rhizobium</taxon>
    </lineage>
</organism>
<dbReference type="InterPro" id="IPR020845">
    <property type="entry name" value="AMP-binding_CS"/>
</dbReference>
<evidence type="ECO:0000259" key="1">
    <source>
        <dbReference type="Pfam" id="PF00501"/>
    </source>
</evidence>
<feature type="non-terminal residue" evidence="2">
    <location>
        <position position="1"/>
    </location>
</feature>
<feature type="domain" description="AMP-dependent synthetase/ligase" evidence="1">
    <location>
        <begin position="25"/>
        <end position="243"/>
    </location>
</feature>
<dbReference type="PANTHER" id="PTHR45527">
    <property type="entry name" value="NONRIBOSOMAL PEPTIDE SYNTHETASE"/>
    <property type="match status" value="1"/>
</dbReference>
<dbReference type="EMBL" id="JBHSBD010000018">
    <property type="protein sequence ID" value="MFC3967567.1"/>
    <property type="molecule type" value="Genomic_DNA"/>
</dbReference>
<dbReference type="PANTHER" id="PTHR45527:SF14">
    <property type="entry name" value="PLIPASTATIN SYNTHASE SUBUNIT B"/>
    <property type="match status" value="1"/>
</dbReference>
<dbReference type="InterPro" id="IPR000873">
    <property type="entry name" value="AMP-dep_synth/lig_dom"/>
</dbReference>
<comment type="caution">
    <text evidence="2">The sequence shown here is derived from an EMBL/GenBank/DDBJ whole genome shotgun (WGS) entry which is preliminary data.</text>
</comment>
<dbReference type="Gene3D" id="3.40.50.980">
    <property type="match status" value="2"/>
</dbReference>
<dbReference type="PROSITE" id="PS00455">
    <property type="entry name" value="AMP_BINDING"/>
    <property type="match status" value="1"/>
</dbReference>
<accession>A0ABV8E7Y6</accession>
<feature type="non-terminal residue" evidence="2">
    <location>
        <position position="243"/>
    </location>
</feature>